<dbReference type="InterPro" id="IPR038377">
    <property type="entry name" value="Na/Glc_symporter_sf"/>
</dbReference>
<dbReference type="InterPro" id="IPR001734">
    <property type="entry name" value="Na/solute_symporter"/>
</dbReference>
<evidence type="ECO:0000313" key="9">
    <source>
        <dbReference type="EMBL" id="PKU25760.1"/>
    </source>
</evidence>
<evidence type="ECO:0000256" key="3">
    <source>
        <dbReference type="ARBA" id="ARBA00022448"/>
    </source>
</evidence>
<evidence type="ECO:0000256" key="5">
    <source>
        <dbReference type="ARBA" id="ARBA00022989"/>
    </source>
</evidence>
<feature type="transmembrane region" description="Helical" evidence="8">
    <location>
        <begin position="40"/>
        <end position="59"/>
    </location>
</feature>
<keyword evidence="4 8" id="KW-0812">Transmembrane</keyword>
<comment type="similarity">
    <text evidence="2 7">Belongs to the sodium:solute symporter (SSF) (TC 2.A.21) family.</text>
</comment>
<evidence type="ECO:0000256" key="2">
    <source>
        <dbReference type="ARBA" id="ARBA00006434"/>
    </source>
</evidence>
<dbReference type="Pfam" id="PF00474">
    <property type="entry name" value="SSF"/>
    <property type="match status" value="1"/>
</dbReference>
<feature type="transmembrane region" description="Helical" evidence="8">
    <location>
        <begin position="410"/>
        <end position="427"/>
    </location>
</feature>
<feature type="transmembrane region" description="Helical" evidence="8">
    <location>
        <begin position="439"/>
        <end position="461"/>
    </location>
</feature>
<keyword evidence="5 8" id="KW-1133">Transmembrane helix</keyword>
<keyword evidence="10" id="KW-1185">Reference proteome</keyword>
<keyword evidence="6 8" id="KW-0472">Membrane</keyword>
<feature type="transmembrane region" description="Helical" evidence="8">
    <location>
        <begin position="187"/>
        <end position="207"/>
    </location>
</feature>
<dbReference type="Proteomes" id="UP000233293">
    <property type="component" value="Unassembled WGS sequence"/>
</dbReference>
<dbReference type="PANTHER" id="PTHR48086">
    <property type="entry name" value="SODIUM/PROLINE SYMPORTER-RELATED"/>
    <property type="match status" value="1"/>
</dbReference>
<evidence type="ECO:0000256" key="8">
    <source>
        <dbReference type="SAM" id="Phobius"/>
    </source>
</evidence>
<evidence type="ECO:0000313" key="10">
    <source>
        <dbReference type="Proteomes" id="UP000233293"/>
    </source>
</evidence>
<evidence type="ECO:0000256" key="6">
    <source>
        <dbReference type="ARBA" id="ARBA00023136"/>
    </source>
</evidence>
<dbReference type="RefSeq" id="WP_101249304.1">
    <property type="nucleotide sequence ID" value="NZ_PIUM01000003.1"/>
</dbReference>
<evidence type="ECO:0000256" key="7">
    <source>
        <dbReference type="RuleBase" id="RU362091"/>
    </source>
</evidence>
<feature type="transmembrane region" description="Helical" evidence="8">
    <location>
        <begin position="386"/>
        <end position="403"/>
    </location>
</feature>
<dbReference type="PANTHER" id="PTHR48086:SF7">
    <property type="entry name" value="SODIUM-SOLUTE SYMPORTER-RELATED"/>
    <property type="match status" value="1"/>
</dbReference>
<feature type="transmembrane region" description="Helical" evidence="8">
    <location>
        <begin position="157"/>
        <end position="175"/>
    </location>
</feature>
<name>A0A2N3PZC6_9PROT</name>
<feature type="transmembrane region" description="Helical" evidence="8">
    <location>
        <begin position="227"/>
        <end position="252"/>
    </location>
</feature>
<gene>
    <name evidence="9" type="ORF">CWS72_04130</name>
</gene>
<dbReference type="CDD" id="cd10322">
    <property type="entry name" value="SLC5sbd"/>
    <property type="match status" value="1"/>
</dbReference>
<reference evidence="10" key="1">
    <citation type="submission" date="2017-12" db="EMBL/GenBank/DDBJ databases">
        <title>Draft genome sequence of Telmatospirillum siberiense 26-4b1T, an acidotolerant peatland alphaproteobacterium potentially involved in sulfur cycling.</title>
        <authorList>
            <person name="Hausmann B."/>
            <person name="Pjevac P."/>
            <person name="Schreck K."/>
            <person name="Herbold C.W."/>
            <person name="Daims H."/>
            <person name="Wagner M."/>
            <person name="Pester M."/>
            <person name="Loy A."/>
        </authorList>
    </citation>
    <scope>NUCLEOTIDE SEQUENCE [LARGE SCALE GENOMIC DNA]</scope>
    <source>
        <strain evidence="10">26-4b1</strain>
    </source>
</reference>
<dbReference type="GO" id="GO:0022857">
    <property type="term" value="F:transmembrane transporter activity"/>
    <property type="evidence" value="ECO:0007669"/>
    <property type="project" value="InterPro"/>
</dbReference>
<evidence type="ECO:0000256" key="4">
    <source>
        <dbReference type="ARBA" id="ARBA00022692"/>
    </source>
</evidence>
<feature type="transmembrane region" description="Helical" evidence="8">
    <location>
        <begin position="309"/>
        <end position="337"/>
    </location>
</feature>
<sequence length="470" mass="50209">MNDFNSVDTAIIVAMIVVYILGTSWLTIRLRSKTNEQFMTAARAMPPVVVGVLLMSEFIGAKSTVGTAQEAFSAGLAAGWSVVGASIGFVLFGLFFVRKIYSSGEYTISAAINQKYGKSTMVAVSLIMIYALFLVNVGNYISGAAALSTVLKLNQPLAMAIIGVVSTFYFTFGGLKGVAYVTLLHSAMKIIGIGLILGVALTMTGGIKPMVDNLPDYYFSFDGKIGFTTVVAWVIGTTGAIFSTQFIIQAISSNRTANGARRSTLVAAVLCFPIGIALGLIGVAARYLFPTMKSIYALPVFLQHMPSLMAGVVATSLVASVFVSVSTVALAIASLIIRDFYEPYFNPTPERKFKVTRLLSVVIGLAPLVCVFLVPEILKLSFFTRAIRLSISVVALVGFYSPFFKSTRGATFGLLGSAVLTTLWYAFDNPYGIDNMYIALVSPLVVMIIERICVHLVGAAVPDTKPSSSV</sequence>
<comment type="subcellular location">
    <subcellularLocation>
        <location evidence="1">Membrane</location>
        <topology evidence="1">Multi-pass membrane protein</topology>
    </subcellularLocation>
</comment>
<organism evidence="9 10">
    <name type="scientific">Telmatospirillum siberiense</name>
    <dbReference type="NCBI Taxonomy" id="382514"/>
    <lineage>
        <taxon>Bacteria</taxon>
        <taxon>Pseudomonadati</taxon>
        <taxon>Pseudomonadota</taxon>
        <taxon>Alphaproteobacteria</taxon>
        <taxon>Rhodospirillales</taxon>
        <taxon>Rhodospirillaceae</taxon>
        <taxon>Telmatospirillum</taxon>
    </lineage>
</organism>
<feature type="transmembrane region" description="Helical" evidence="8">
    <location>
        <begin position="264"/>
        <end position="289"/>
    </location>
</feature>
<dbReference type="GO" id="GO:0005886">
    <property type="term" value="C:plasma membrane"/>
    <property type="evidence" value="ECO:0007669"/>
    <property type="project" value="TreeGrafter"/>
</dbReference>
<comment type="caution">
    <text evidence="9">The sequence shown here is derived from an EMBL/GenBank/DDBJ whole genome shotgun (WGS) entry which is preliminary data.</text>
</comment>
<protein>
    <submittedName>
        <fullName evidence="9">Sodium:solute symporter</fullName>
    </submittedName>
</protein>
<dbReference type="PROSITE" id="PS50283">
    <property type="entry name" value="NA_SOLUT_SYMP_3"/>
    <property type="match status" value="1"/>
</dbReference>
<keyword evidence="3" id="KW-0813">Transport</keyword>
<feature type="transmembrane region" description="Helical" evidence="8">
    <location>
        <begin position="358"/>
        <end position="374"/>
    </location>
</feature>
<dbReference type="EMBL" id="PIUM01000003">
    <property type="protein sequence ID" value="PKU25760.1"/>
    <property type="molecule type" value="Genomic_DNA"/>
</dbReference>
<accession>A0A2N3PZC6</accession>
<dbReference type="Gene3D" id="1.20.1730.10">
    <property type="entry name" value="Sodium/glucose cotransporter"/>
    <property type="match status" value="1"/>
</dbReference>
<evidence type="ECO:0000256" key="1">
    <source>
        <dbReference type="ARBA" id="ARBA00004141"/>
    </source>
</evidence>
<dbReference type="InterPro" id="IPR050277">
    <property type="entry name" value="Sodium:Solute_Symporter"/>
</dbReference>
<feature type="transmembrane region" description="Helical" evidence="8">
    <location>
        <begin position="6"/>
        <end position="28"/>
    </location>
</feature>
<feature type="transmembrane region" description="Helical" evidence="8">
    <location>
        <begin position="118"/>
        <end position="137"/>
    </location>
</feature>
<proteinExistence type="inferred from homology"/>
<dbReference type="AlphaFoldDB" id="A0A2N3PZC6"/>
<feature type="transmembrane region" description="Helical" evidence="8">
    <location>
        <begin position="71"/>
        <end position="97"/>
    </location>
</feature>
<dbReference type="OrthoDB" id="3651542at2"/>